<feature type="domain" description="RsgI N-terminal anti-sigma" evidence="8">
    <location>
        <begin position="9"/>
        <end position="56"/>
    </location>
</feature>
<sequence>MLGGINMYFKGMVMEVKETYALVMKEDGTIAKILNKPGLEIGQKIFFTEEDIVESRSLEKKEENPQKRIMAFIAAAAAVVLMMIPLLKGVSPMAKGYAMITFDINPSLSIKIDKNQTIVKAEGLNEDGKALDLDELKGKTLAEGSGILRNTILNKSDITNKDSVIVGFTFLNSKEDMEFEDKIKDVLNNNFQNFKVMYLKGNKDDLKIAEEKGVSLGKYEAMLKLDDDVLEEKLEQLSVPELVELLKEYSNTPYLNEEMKEEIQDELEDKIEDSNDKDDDSDDKDEVDDADDADDDASEQDD</sequence>
<evidence type="ECO:0000256" key="6">
    <source>
        <dbReference type="SAM" id="MobiDB-lite"/>
    </source>
</evidence>
<organism evidence="9 10">
    <name type="scientific">Clostridium cadaveris</name>
    <dbReference type="NCBI Taxonomy" id="1529"/>
    <lineage>
        <taxon>Bacteria</taxon>
        <taxon>Bacillati</taxon>
        <taxon>Bacillota</taxon>
        <taxon>Clostridia</taxon>
        <taxon>Eubacteriales</taxon>
        <taxon>Clostridiaceae</taxon>
        <taxon>Clostridium</taxon>
    </lineage>
</organism>
<comment type="subcellular location">
    <subcellularLocation>
        <location evidence="1">Cell membrane</location>
        <topology evidence="1">Single-pass membrane protein</topology>
    </subcellularLocation>
</comment>
<accession>A0A316M7C1</accession>
<feature type="compositionally biased region" description="Acidic residues" evidence="6">
    <location>
        <begin position="263"/>
        <end position="302"/>
    </location>
</feature>
<evidence type="ECO:0000256" key="1">
    <source>
        <dbReference type="ARBA" id="ARBA00004162"/>
    </source>
</evidence>
<dbReference type="InterPro" id="IPR024449">
    <property type="entry name" value="Anti-sigma_RsgI_N"/>
</dbReference>
<feature type="transmembrane region" description="Helical" evidence="7">
    <location>
        <begin position="69"/>
        <end position="87"/>
    </location>
</feature>
<evidence type="ECO:0000256" key="7">
    <source>
        <dbReference type="SAM" id="Phobius"/>
    </source>
</evidence>
<reference evidence="9 10" key="1">
    <citation type="submission" date="2018-03" db="EMBL/GenBank/DDBJ databases">
        <title>The uncultured portion of the human microbiome is neutrally assembled.</title>
        <authorList>
            <person name="Jeraldo P."/>
            <person name="Boardman L."/>
            <person name="White B.A."/>
            <person name="Nelson H."/>
            <person name="Goldenfeld N."/>
            <person name="Chia N."/>
        </authorList>
    </citation>
    <scope>NUCLEOTIDE SEQUENCE [LARGE SCALE GENOMIC DNA]</scope>
    <source>
        <strain evidence="9">CIM:MAG 903</strain>
    </source>
</reference>
<evidence type="ECO:0000256" key="3">
    <source>
        <dbReference type="ARBA" id="ARBA00022692"/>
    </source>
</evidence>
<protein>
    <recommendedName>
        <fullName evidence="8">RsgI N-terminal anti-sigma domain-containing protein</fullName>
    </recommendedName>
</protein>
<dbReference type="AlphaFoldDB" id="A0A316M7C1"/>
<dbReference type="EMBL" id="QAMZ01000029">
    <property type="protein sequence ID" value="PWL53891.1"/>
    <property type="molecule type" value="Genomic_DNA"/>
</dbReference>
<evidence type="ECO:0000256" key="4">
    <source>
        <dbReference type="ARBA" id="ARBA00022989"/>
    </source>
</evidence>
<dbReference type="OrthoDB" id="9800626at2"/>
<comment type="caution">
    <text evidence="9">The sequence shown here is derived from an EMBL/GenBank/DDBJ whole genome shotgun (WGS) entry which is preliminary data.</text>
</comment>
<evidence type="ECO:0000313" key="9">
    <source>
        <dbReference type="EMBL" id="PWL53891.1"/>
    </source>
</evidence>
<dbReference type="GO" id="GO:0005886">
    <property type="term" value="C:plasma membrane"/>
    <property type="evidence" value="ECO:0007669"/>
    <property type="project" value="UniProtKB-SubCell"/>
</dbReference>
<evidence type="ECO:0000256" key="5">
    <source>
        <dbReference type="ARBA" id="ARBA00023136"/>
    </source>
</evidence>
<dbReference type="Proteomes" id="UP000246114">
    <property type="component" value="Unassembled WGS sequence"/>
</dbReference>
<dbReference type="Pfam" id="PF23750">
    <property type="entry name" value="RsgI_M"/>
    <property type="match status" value="1"/>
</dbReference>
<keyword evidence="5 7" id="KW-0472">Membrane</keyword>
<keyword evidence="4 7" id="KW-1133">Transmembrane helix</keyword>
<keyword evidence="3 7" id="KW-0812">Transmembrane</keyword>
<proteinExistence type="predicted"/>
<dbReference type="PROSITE" id="PS51849">
    <property type="entry name" value="RSGI_N"/>
    <property type="match status" value="1"/>
</dbReference>
<evidence type="ECO:0000259" key="8">
    <source>
        <dbReference type="PROSITE" id="PS51849"/>
    </source>
</evidence>
<evidence type="ECO:0000313" key="10">
    <source>
        <dbReference type="Proteomes" id="UP000246114"/>
    </source>
</evidence>
<feature type="region of interest" description="Disordered" evidence="6">
    <location>
        <begin position="254"/>
        <end position="302"/>
    </location>
</feature>
<name>A0A316M7C1_9CLOT</name>
<dbReference type="InterPro" id="IPR055431">
    <property type="entry name" value="RsgI_M"/>
</dbReference>
<evidence type="ECO:0000256" key="2">
    <source>
        <dbReference type="ARBA" id="ARBA00022475"/>
    </source>
</evidence>
<keyword evidence="2" id="KW-1003">Cell membrane</keyword>
<dbReference type="Pfam" id="PF12791">
    <property type="entry name" value="RsgI_N"/>
    <property type="match status" value="1"/>
</dbReference>
<gene>
    <name evidence="9" type="ORF">DBY38_05720</name>
</gene>